<sequence length="426" mass="48300">MTDSPSTSTPDCECDPIDCSFPKVVACRVGASVSYVAKTGHFGPRNRGAPQPACPHRLAPGLSDLEIPRGKLRVFTLEELERATNRFNCRHIVGRGGFGDIYKGILSDGSVVAVKVRREKSSQGTSEFLAEIQAAERIRTRSDGAKHLLAALGYCHLSKKKEVMMIVYPFRVYGDLGSYLDVDGLPRSRAPLDWPTRIRIALEVARGISCLHELRILHCDIKPSNIMLDEYFEAYVGDFGLAKVRSYDRGEKELFLFEWDSCDCRICGTLGYIAPELASDCRYSRRSDVYAFGATLAHLIMGKMGRGLYDTEEYDRFTLVGWVEDLHKNKKLDKVVDPEMGGVYNESELDEMIKLSLVCTQDEAKRRPYMSEVVSILEVGGSEGLRERWERYEYREWPNHEDRWTYEWDSMSTVTRLPSEELSGPR</sequence>
<organism evidence="1 2">
    <name type="scientific">Melastoma candidum</name>
    <dbReference type="NCBI Taxonomy" id="119954"/>
    <lineage>
        <taxon>Eukaryota</taxon>
        <taxon>Viridiplantae</taxon>
        <taxon>Streptophyta</taxon>
        <taxon>Embryophyta</taxon>
        <taxon>Tracheophyta</taxon>
        <taxon>Spermatophyta</taxon>
        <taxon>Magnoliopsida</taxon>
        <taxon>eudicotyledons</taxon>
        <taxon>Gunneridae</taxon>
        <taxon>Pentapetalae</taxon>
        <taxon>rosids</taxon>
        <taxon>malvids</taxon>
        <taxon>Myrtales</taxon>
        <taxon>Melastomataceae</taxon>
        <taxon>Melastomatoideae</taxon>
        <taxon>Melastomateae</taxon>
        <taxon>Melastoma</taxon>
    </lineage>
</organism>
<reference evidence="2" key="1">
    <citation type="journal article" date="2023" name="Front. Plant Sci.">
        <title>Chromosomal-level genome assembly of Melastoma candidum provides insights into trichome evolution.</title>
        <authorList>
            <person name="Zhong Y."/>
            <person name="Wu W."/>
            <person name="Sun C."/>
            <person name="Zou P."/>
            <person name="Liu Y."/>
            <person name="Dai S."/>
            <person name="Zhou R."/>
        </authorList>
    </citation>
    <scope>NUCLEOTIDE SEQUENCE [LARGE SCALE GENOMIC DNA]</scope>
</reference>
<keyword evidence="2" id="KW-1185">Reference proteome</keyword>
<accession>A0ACB9S7R5</accession>
<comment type="caution">
    <text evidence="1">The sequence shown here is derived from an EMBL/GenBank/DDBJ whole genome shotgun (WGS) entry which is preliminary data.</text>
</comment>
<evidence type="ECO:0000313" key="2">
    <source>
        <dbReference type="Proteomes" id="UP001057402"/>
    </source>
</evidence>
<proteinExistence type="predicted"/>
<dbReference type="Proteomes" id="UP001057402">
    <property type="component" value="Chromosome 2"/>
</dbReference>
<protein>
    <submittedName>
        <fullName evidence="1">Uncharacterized protein</fullName>
    </submittedName>
</protein>
<evidence type="ECO:0000313" key="1">
    <source>
        <dbReference type="EMBL" id="KAI4386546.1"/>
    </source>
</evidence>
<name>A0ACB9S7R5_9MYRT</name>
<dbReference type="EMBL" id="CM042881">
    <property type="protein sequence ID" value="KAI4386546.1"/>
    <property type="molecule type" value="Genomic_DNA"/>
</dbReference>
<gene>
    <name evidence="1" type="ORF">MLD38_004473</name>
</gene>